<organism evidence="2 3">
    <name type="scientific">Aureimonas phyllosphaerae</name>
    <dbReference type="NCBI Taxonomy" id="1166078"/>
    <lineage>
        <taxon>Bacteria</taxon>
        <taxon>Pseudomonadati</taxon>
        <taxon>Pseudomonadota</taxon>
        <taxon>Alphaproteobacteria</taxon>
        <taxon>Hyphomicrobiales</taxon>
        <taxon>Aurantimonadaceae</taxon>
        <taxon>Aureimonas</taxon>
    </lineage>
</organism>
<dbReference type="RefSeq" id="WP_090964624.1">
    <property type="nucleotide sequence ID" value="NZ_FOOA01000014.1"/>
</dbReference>
<accession>A0A7W6BX55</accession>
<proteinExistence type="predicted"/>
<evidence type="ECO:0000256" key="1">
    <source>
        <dbReference type="SAM" id="MobiDB-lite"/>
    </source>
</evidence>
<keyword evidence="3" id="KW-1185">Reference proteome</keyword>
<sequence>MVQVANISHIVQRLTDKAGEVHEIQPGEHANVDVDRDNPHVEAKVTARLIELGGNERQAAKAAREKSPVTAGAEKPAE</sequence>
<gene>
    <name evidence="2" type="ORF">GGR05_003842</name>
</gene>
<comment type="caution">
    <text evidence="2">The sequence shown here is derived from an EMBL/GenBank/DDBJ whole genome shotgun (WGS) entry which is preliminary data.</text>
</comment>
<dbReference type="AlphaFoldDB" id="A0A7W6BX55"/>
<feature type="compositionally biased region" description="Basic and acidic residues" evidence="1">
    <location>
        <begin position="58"/>
        <end position="67"/>
    </location>
</feature>
<name>A0A7W6BX55_9HYPH</name>
<evidence type="ECO:0000313" key="2">
    <source>
        <dbReference type="EMBL" id="MBB3937674.1"/>
    </source>
</evidence>
<protein>
    <submittedName>
        <fullName evidence="2">Uncharacterized protein</fullName>
    </submittedName>
</protein>
<dbReference type="EMBL" id="JACIDO010000011">
    <property type="protein sequence ID" value="MBB3937674.1"/>
    <property type="molecule type" value="Genomic_DNA"/>
</dbReference>
<feature type="region of interest" description="Disordered" evidence="1">
    <location>
        <begin position="55"/>
        <end position="78"/>
    </location>
</feature>
<dbReference type="Proteomes" id="UP000531216">
    <property type="component" value="Unassembled WGS sequence"/>
</dbReference>
<dbReference type="OrthoDB" id="8450213at2"/>
<reference evidence="2 3" key="1">
    <citation type="submission" date="2020-08" db="EMBL/GenBank/DDBJ databases">
        <title>Genomic Encyclopedia of Type Strains, Phase IV (KMG-IV): sequencing the most valuable type-strain genomes for metagenomic binning, comparative biology and taxonomic classification.</title>
        <authorList>
            <person name="Goeker M."/>
        </authorList>
    </citation>
    <scope>NUCLEOTIDE SEQUENCE [LARGE SCALE GENOMIC DNA]</scope>
    <source>
        <strain evidence="2 3">DSM 25024</strain>
    </source>
</reference>
<evidence type="ECO:0000313" key="3">
    <source>
        <dbReference type="Proteomes" id="UP000531216"/>
    </source>
</evidence>